<dbReference type="SUPFAM" id="SSF48452">
    <property type="entry name" value="TPR-like"/>
    <property type="match status" value="1"/>
</dbReference>
<sequence length="253" mass="27065">MTHAQKVAYYRQRCLACHEIPGAANKPSFSSTHHSENQECVACHMQRATSTDIAHEQVTDHRIVVRFSGKVIPPATSGPLVAVGSTALEPAADDRDLGLAYAQMAARGDRTAFNLARMLLGRAALTSQAAQDAELHAQLGFLDQVAGQNADAAREYRLALAADPYDSFSAGNLALIRATSHDARGAILLWSRALAENPAEPATGINLAIVECGLGARENALATLNRILEFAPDNRQALGLQLSIRSKERSCGR</sequence>
<dbReference type="AlphaFoldDB" id="E6QNB9"/>
<accession>E6QNB9</accession>
<organism evidence="1">
    <name type="scientific">mine drainage metagenome</name>
    <dbReference type="NCBI Taxonomy" id="410659"/>
    <lineage>
        <taxon>unclassified sequences</taxon>
        <taxon>metagenomes</taxon>
        <taxon>ecological metagenomes</taxon>
    </lineage>
</organism>
<dbReference type="Gene3D" id="1.25.40.10">
    <property type="entry name" value="Tetratricopeptide repeat domain"/>
    <property type="match status" value="1"/>
</dbReference>
<reference evidence="1" key="1">
    <citation type="submission" date="2009-10" db="EMBL/GenBank/DDBJ databases">
        <title>Diversity of trophic interactions inside an arsenic-rich microbial ecosystem.</title>
        <authorList>
            <person name="Bertin P.N."/>
            <person name="Heinrich-Salmeron A."/>
            <person name="Pelletier E."/>
            <person name="Goulhen-Chollet F."/>
            <person name="Arsene-Ploetze F."/>
            <person name="Gallien S."/>
            <person name="Calteau A."/>
            <person name="Vallenet D."/>
            <person name="Casiot C."/>
            <person name="Chane-Woon-Ming B."/>
            <person name="Giloteaux L."/>
            <person name="Barakat M."/>
            <person name="Bonnefoy V."/>
            <person name="Bruneel O."/>
            <person name="Chandler M."/>
            <person name="Cleiss J."/>
            <person name="Duran R."/>
            <person name="Elbaz-Poulichet F."/>
            <person name="Fonknechten N."/>
            <person name="Lauga B."/>
            <person name="Mornico D."/>
            <person name="Ortet P."/>
            <person name="Schaeffer C."/>
            <person name="Siguier P."/>
            <person name="Alexander Thil Smith A."/>
            <person name="Van Dorsselaer A."/>
            <person name="Weissenbach J."/>
            <person name="Medigue C."/>
            <person name="Le Paslier D."/>
        </authorList>
    </citation>
    <scope>NUCLEOTIDE SEQUENCE</scope>
</reference>
<dbReference type="SUPFAM" id="SSF48695">
    <property type="entry name" value="Multiheme cytochromes"/>
    <property type="match status" value="1"/>
</dbReference>
<protein>
    <recommendedName>
        <fullName evidence="2">Tetratricopeptide repeat protein</fullName>
    </recommendedName>
</protein>
<evidence type="ECO:0008006" key="2">
    <source>
        <dbReference type="Google" id="ProtNLM"/>
    </source>
</evidence>
<dbReference type="InterPro" id="IPR011990">
    <property type="entry name" value="TPR-like_helical_dom_sf"/>
</dbReference>
<proteinExistence type="predicted"/>
<gene>
    <name evidence="1" type="ORF">CARN6_2240</name>
</gene>
<dbReference type="InterPro" id="IPR036280">
    <property type="entry name" value="Multihaem_cyt_sf"/>
</dbReference>
<evidence type="ECO:0000313" key="1">
    <source>
        <dbReference type="EMBL" id="CBI08740.1"/>
    </source>
</evidence>
<dbReference type="Pfam" id="PF14559">
    <property type="entry name" value="TPR_19"/>
    <property type="match status" value="1"/>
</dbReference>
<name>E6QNB9_9ZZZZ</name>
<dbReference type="EMBL" id="CABQ01000261">
    <property type="protein sequence ID" value="CBI08740.1"/>
    <property type="molecule type" value="Genomic_DNA"/>
</dbReference>
<comment type="caution">
    <text evidence="1">The sequence shown here is derived from an EMBL/GenBank/DDBJ whole genome shotgun (WGS) entry which is preliminary data.</text>
</comment>